<evidence type="ECO:0000313" key="2">
    <source>
        <dbReference type="EMBL" id="GGB52586.1"/>
    </source>
</evidence>
<dbReference type="Gene3D" id="3.90.226.10">
    <property type="entry name" value="2-enoyl-CoA Hydratase, Chain A, domain 1"/>
    <property type="match status" value="1"/>
</dbReference>
<name>A0ABQ1IX36_9PROT</name>
<dbReference type="InterPro" id="IPR014748">
    <property type="entry name" value="Enoyl-CoA_hydra_C"/>
</dbReference>
<comment type="similarity">
    <text evidence="1">Belongs to the enoyl-CoA hydratase/isomerase family.</text>
</comment>
<dbReference type="PANTHER" id="PTHR42964">
    <property type="entry name" value="ENOYL-COA HYDRATASE"/>
    <property type="match status" value="1"/>
</dbReference>
<evidence type="ECO:0000256" key="1">
    <source>
        <dbReference type="ARBA" id="ARBA00005254"/>
    </source>
</evidence>
<dbReference type="Proteomes" id="UP000603352">
    <property type="component" value="Unassembled WGS sequence"/>
</dbReference>
<comment type="caution">
    <text evidence="2">The sequence shown here is derived from an EMBL/GenBank/DDBJ whole genome shotgun (WGS) entry which is preliminary data.</text>
</comment>
<dbReference type="EMBL" id="BMDZ01000051">
    <property type="protein sequence ID" value="GGB52586.1"/>
    <property type="molecule type" value="Genomic_DNA"/>
</dbReference>
<dbReference type="SUPFAM" id="SSF52096">
    <property type="entry name" value="ClpP/crotonase"/>
    <property type="match status" value="1"/>
</dbReference>
<dbReference type="RefSeq" id="WP_188580593.1">
    <property type="nucleotide sequence ID" value="NZ_BMDZ01000051.1"/>
</dbReference>
<gene>
    <name evidence="2" type="ORF">GCM10011505_36990</name>
</gene>
<dbReference type="Pfam" id="PF00378">
    <property type="entry name" value="ECH_1"/>
    <property type="match status" value="1"/>
</dbReference>
<accession>A0ABQ1IX36</accession>
<organism evidence="2 3">
    <name type="scientific">Tistrella bauzanensis</name>
    <dbReference type="NCBI Taxonomy" id="657419"/>
    <lineage>
        <taxon>Bacteria</taxon>
        <taxon>Pseudomonadati</taxon>
        <taxon>Pseudomonadota</taxon>
        <taxon>Alphaproteobacteria</taxon>
        <taxon>Geminicoccales</taxon>
        <taxon>Geminicoccaceae</taxon>
        <taxon>Tistrella</taxon>
    </lineage>
</organism>
<dbReference type="CDD" id="cd06558">
    <property type="entry name" value="crotonase-like"/>
    <property type="match status" value="1"/>
</dbReference>
<reference evidence="3" key="1">
    <citation type="journal article" date="2019" name="Int. J. Syst. Evol. Microbiol.">
        <title>The Global Catalogue of Microorganisms (GCM) 10K type strain sequencing project: providing services to taxonomists for standard genome sequencing and annotation.</title>
        <authorList>
            <consortium name="The Broad Institute Genomics Platform"/>
            <consortium name="The Broad Institute Genome Sequencing Center for Infectious Disease"/>
            <person name="Wu L."/>
            <person name="Ma J."/>
        </authorList>
    </citation>
    <scope>NUCLEOTIDE SEQUENCE [LARGE SCALE GENOMIC DNA]</scope>
    <source>
        <strain evidence="3">CGMCC 1.10188</strain>
    </source>
</reference>
<evidence type="ECO:0000313" key="3">
    <source>
        <dbReference type="Proteomes" id="UP000603352"/>
    </source>
</evidence>
<dbReference type="InterPro" id="IPR051683">
    <property type="entry name" value="Enoyl-CoA_Hydratase/Isomerase"/>
</dbReference>
<sequence>MIETARLEIAGPRATLTLTRPAKRNALLMREIPAVIGLIDRVEATRGVRLLVLTGEGGTFCSGVAFDDLAGVDWADNPLEKLCERVARVQVPTICAMNGGVYGGGADLALACDMRIGTPATRAVLPPARIGVMYHVTGLERFVRKLGPSAAKRLLVMAEPMAADELLRIGFLDQLVAEDSLDAAVDDHAARIAELAPRTVRGFKRLLDDVAAGRLDRAAAASEIGASFTSPEAREGYAALKEKRPPRFDEI</sequence>
<keyword evidence="3" id="KW-1185">Reference proteome</keyword>
<dbReference type="InterPro" id="IPR001753">
    <property type="entry name" value="Enoyl-CoA_hydra/iso"/>
</dbReference>
<dbReference type="PANTHER" id="PTHR42964:SF1">
    <property type="entry name" value="POLYKETIDE BIOSYNTHESIS ENOYL-COA HYDRATASE PKSH-RELATED"/>
    <property type="match status" value="1"/>
</dbReference>
<dbReference type="InterPro" id="IPR029045">
    <property type="entry name" value="ClpP/crotonase-like_dom_sf"/>
</dbReference>
<dbReference type="Gene3D" id="1.10.12.10">
    <property type="entry name" value="Lyase 2-enoyl-coa Hydratase, Chain A, domain 2"/>
    <property type="match status" value="1"/>
</dbReference>
<protein>
    <submittedName>
        <fullName evidence="2">3-hydroxybutyryl-CoA dehydratase</fullName>
    </submittedName>
</protein>
<proteinExistence type="inferred from homology"/>